<organism evidence="3 4">
    <name type="scientific">Granulosicoccus antarcticus IMCC3135</name>
    <dbReference type="NCBI Taxonomy" id="1192854"/>
    <lineage>
        <taxon>Bacteria</taxon>
        <taxon>Pseudomonadati</taxon>
        <taxon>Pseudomonadota</taxon>
        <taxon>Gammaproteobacteria</taxon>
        <taxon>Chromatiales</taxon>
        <taxon>Granulosicoccaceae</taxon>
        <taxon>Granulosicoccus</taxon>
    </lineage>
</organism>
<evidence type="ECO:0000256" key="1">
    <source>
        <dbReference type="ARBA" id="ARBA00022729"/>
    </source>
</evidence>
<dbReference type="InterPro" id="IPR018389">
    <property type="entry name" value="DctP_fam"/>
</dbReference>
<dbReference type="OrthoDB" id="8690069at2"/>
<dbReference type="InterPro" id="IPR038404">
    <property type="entry name" value="TRAP_DctP_sf"/>
</dbReference>
<gene>
    <name evidence="3" type="primary">dctP_3</name>
    <name evidence="3" type="ORF">IMCC3135_15130</name>
</gene>
<evidence type="ECO:0000313" key="4">
    <source>
        <dbReference type="Proteomes" id="UP000250079"/>
    </source>
</evidence>
<dbReference type="Proteomes" id="UP000250079">
    <property type="component" value="Chromosome"/>
</dbReference>
<dbReference type="GO" id="GO:0055085">
    <property type="term" value="P:transmembrane transport"/>
    <property type="evidence" value="ECO:0007669"/>
    <property type="project" value="InterPro"/>
</dbReference>
<dbReference type="Pfam" id="PF03480">
    <property type="entry name" value="DctP"/>
    <property type="match status" value="1"/>
</dbReference>
<dbReference type="KEGG" id="gai:IMCC3135_15130"/>
<keyword evidence="4" id="KW-1185">Reference proteome</keyword>
<dbReference type="RefSeq" id="WP_088918354.1">
    <property type="nucleotide sequence ID" value="NZ_CP018632.1"/>
</dbReference>
<dbReference type="CDD" id="cd13680">
    <property type="entry name" value="PBP2_TRAP_SBP_like_4"/>
    <property type="match status" value="1"/>
</dbReference>
<reference evidence="3 4" key="1">
    <citation type="submission" date="2016-12" db="EMBL/GenBank/DDBJ databases">
        <authorList>
            <person name="Song W.-J."/>
            <person name="Kurnit D.M."/>
        </authorList>
    </citation>
    <scope>NUCLEOTIDE SEQUENCE [LARGE SCALE GENOMIC DNA]</scope>
    <source>
        <strain evidence="3 4">IMCC3135</strain>
    </source>
</reference>
<evidence type="ECO:0000256" key="2">
    <source>
        <dbReference type="SAM" id="SignalP"/>
    </source>
</evidence>
<proteinExistence type="predicted"/>
<dbReference type="EMBL" id="CP018632">
    <property type="protein sequence ID" value="ASJ73110.1"/>
    <property type="molecule type" value="Genomic_DNA"/>
</dbReference>
<keyword evidence="1 2" id="KW-0732">Signal</keyword>
<dbReference type="AlphaFoldDB" id="A0A2Z2NWB1"/>
<sequence length="340" mass="36505">MNSFSLHHRFPRKLIVSLSSVLLGVALTGQSMAADVTLRVTLQLPLKSHLGQNMVLFEKEVEEKSGGAIDVEIYDSATLYKDKEVPAAVGSGSIEMGVVSLTRYVGDVPAVDIFYQPFLFDTEAKVRSAVAKGSTVRAPLDAAIAETGSTVLWWQAYGGAVLLSKEEPVKTPADMVGKKVRVFGKTLGDFVTATGGAPTLVSGSEQYLAYQRGTVDLGMTGVSGVASRKLWEVMDTITITNHADIEFIVVVNTDFWNELSEEHKEIIAAAGLVAEADVRDRMTSIEADAYSLAEENGMTLYTPTAEEVSEWRAASEPVYEAFTEQAGDLGATVLNAAKAL</sequence>
<feature type="chain" id="PRO_5016461847" evidence="2">
    <location>
        <begin position="34"/>
        <end position="340"/>
    </location>
</feature>
<dbReference type="PANTHER" id="PTHR33376:SF15">
    <property type="entry name" value="BLL6794 PROTEIN"/>
    <property type="match status" value="1"/>
</dbReference>
<dbReference type="NCBIfam" id="NF037995">
    <property type="entry name" value="TRAP_S1"/>
    <property type="match status" value="1"/>
</dbReference>
<accession>A0A2Z2NWB1</accession>
<evidence type="ECO:0000313" key="3">
    <source>
        <dbReference type="EMBL" id="ASJ73110.1"/>
    </source>
</evidence>
<protein>
    <submittedName>
        <fullName evidence="3">C4-dicarboxylate-binding periplasmic protein DctP</fullName>
    </submittedName>
</protein>
<feature type="signal peptide" evidence="2">
    <location>
        <begin position="1"/>
        <end position="33"/>
    </location>
</feature>
<name>A0A2Z2NWB1_9GAMM</name>
<dbReference type="PANTHER" id="PTHR33376">
    <property type="match status" value="1"/>
</dbReference>
<dbReference type="Gene3D" id="3.40.190.170">
    <property type="entry name" value="Bacterial extracellular solute-binding protein, family 7"/>
    <property type="match status" value="1"/>
</dbReference>